<evidence type="ECO:0000256" key="6">
    <source>
        <dbReference type="SAM" id="MobiDB-lite"/>
    </source>
</evidence>
<dbReference type="PANTHER" id="PTHR10806:SF6">
    <property type="entry name" value="SIGNAL PEPTIDASE COMPLEX CATALYTIC SUBUNIT SEC11"/>
    <property type="match status" value="1"/>
</dbReference>
<keyword evidence="3 7" id="KW-1133">Transmembrane helix</keyword>
<evidence type="ECO:0000313" key="9">
    <source>
        <dbReference type="Proteomes" id="UP001501690"/>
    </source>
</evidence>
<keyword evidence="2 7" id="KW-0812">Transmembrane</keyword>
<dbReference type="EMBL" id="BAAAPL010000001">
    <property type="protein sequence ID" value="GAA1699713.1"/>
    <property type="molecule type" value="Genomic_DNA"/>
</dbReference>
<comment type="subcellular location">
    <subcellularLocation>
        <location evidence="1">Membrane</location>
    </subcellularLocation>
</comment>
<dbReference type="InterPro" id="IPR001733">
    <property type="entry name" value="Peptidase_S26B"/>
</dbReference>
<organism evidence="8 9">
    <name type="scientific">Microbacterium sediminicola</name>
    <dbReference type="NCBI Taxonomy" id="415210"/>
    <lineage>
        <taxon>Bacteria</taxon>
        <taxon>Bacillati</taxon>
        <taxon>Actinomycetota</taxon>
        <taxon>Actinomycetes</taxon>
        <taxon>Micrococcales</taxon>
        <taxon>Microbacteriaceae</taxon>
        <taxon>Microbacterium</taxon>
    </lineage>
</organism>
<gene>
    <name evidence="8" type="ORF">GCM10009808_16640</name>
</gene>
<reference evidence="8 9" key="1">
    <citation type="journal article" date="2019" name="Int. J. Syst. Evol. Microbiol.">
        <title>The Global Catalogue of Microorganisms (GCM) 10K type strain sequencing project: providing services to taxonomists for standard genome sequencing and annotation.</title>
        <authorList>
            <consortium name="The Broad Institute Genomics Platform"/>
            <consortium name="The Broad Institute Genome Sequencing Center for Infectious Disease"/>
            <person name="Wu L."/>
            <person name="Ma J."/>
        </authorList>
    </citation>
    <scope>NUCLEOTIDE SEQUENCE [LARGE SCALE GENOMIC DNA]</scope>
    <source>
        <strain evidence="8 9">JCM 15577</strain>
    </source>
</reference>
<keyword evidence="9" id="KW-1185">Reference proteome</keyword>
<name>A0ABN2I6W0_9MICO</name>
<protein>
    <recommendedName>
        <fullName evidence="5">Signal peptidase I</fullName>
        <ecNumber evidence="5">3.4.21.89</ecNumber>
    </recommendedName>
</protein>
<dbReference type="NCBIfam" id="TIGR02228">
    <property type="entry name" value="sigpep_I_arch"/>
    <property type="match status" value="1"/>
</dbReference>
<feature type="region of interest" description="Disordered" evidence="6">
    <location>
        <begin position="1"/>
        <end position="50"/>
    </location>
</feature>
<dbReference type="RefSeq" id="WP_344071342.1">
    <property type="nucleotide sequence ID" value="NZ_BAAAPL010000001.1"/>
</dbReference>
<evidence type="ECO:0000256" key="7">
    <source>
        <dbReference type="SAM" id="Phobius"/>
    </source>
</evidence>
<dbReference type="SUPFAM" id="SSF51306">
    <property type="entry name" value="LexA/Signal peptidase"/>
    <property type="match status" value="1"/>
</dbReference>
<dbReference type="EC" id="3.4.21.89" evidence="5"/>
<evidence type="ECO:0000256" key="4">
    <source>
        <dbReference type="ARBA" id="ARBA00023136"/>
    </source>
</evidence>
<proteinExistence type="predicted"/>
<dbReference type="CDD" id="cd06530">
    <property type="entry name" value="S26_SPase_I"/>
    <property type="match status" value="1"/>
</dbReference>
<dbReference type="Proteomes" id="UP001501690">
    <property type="component" value="Unassembled WGS sequence"/>
</dbReference>
<sequence>MAETRAELRAQREREAQEAATSRGDAPPPPFEDAAPFAETPATARPVAPSESVKKVAVDKDGKREKGIWSYLGMGISAGLLLLAIAVAALVVVVPAVTNSVSLTVLTNSMEPTYPPGTLLVVTPTDPQDIRIGDVITYQLVPGEATYVTHRVVAVTQSTNGDVSFTTKGDNNGTIDEDPVIADQVMGRVWYSLPWLGWINNAVAGLGRSWLIVGAAVALFAYAGWMFTSGYVKKRRERNHNEEVFAATEPER</sequence>
<feature type="transmembrane region" description="Helical" evidence="7">
    <location>
        <begin position="210"/>
        <end position="232"/>
    </location>
</feature>
<accession>A0ABN2I6W0</accession>
<evidence type="ECO:0000256" key="3">
    <source>
        <dbReference type="ARBA" id="ARBA00022989"/>
    </source>
</evidence>
<evidence type="ECO:0000256" key="1">
    <source>
        <dbReference type="ARBA" id="ARBA00004370"/>
    </source>
</evidence>
<feature type="transmembrane region" description="Helical" evidence="7">
    <location>
        <begin position="68"/>
        <end position="97"/>
    </location>
</feature>
<evidence type="ECO:0000256" key="5">
    <source>
        <dbReference type="NCBIfam" id="TIGR02228"/>
    </source>
</evidence>
<dbReference type="InterPro" id="IPR036286">
    <property type="entry name" value="LexA/Signal_pep-like_sf"/>
</dbReference>
<feature type="compositionally biased region" description="Basic and acidic residues" evidence="6">
    <location>
        <begin position="1"/>
        <end position="17"/>
    </location>
</feature>
<evidence type="ECO:0000313" key="8">
    <source>
        <dbReference type="EMBL" id="GAA1699713.1"/>
    </source>
</evidence>
<evidence type="ECO:0000256" key="2">
    <source>
        <dbReference type="ARBA" id="ARBA00022692"/>
    </source>
</evidence>
<dbReference type="InterPro" id="IPR019533">
    <property type="entry name" value="Peptidase_S26"/>
</dbReference>
<feature type="compositionally biased region" description="Low complexity" evidence="6">
    <location>
        <begin position="32"/>
        <end position="44"/>
    </location>
</feature>
<dbReference type="PANTHER" id="PTHR10806">
    <property type="entry name" value="SIGNAL PEPTIDASE COMPLEX CATALYTIC SUBUNIT SEC11"/>
    <property type="match status" value="1"/>
</dbReference>
<dbReference type="PRINTS" id="PR00728">
    <property type="entry name" value="SIGNALPTASE"/>
</dbReference>
<keyword evidence="4 7" id="KW-0472">Membrane</keyword>
<comment type="caution">
    <text evidence="8">The sequence shown here is derived from an EMBL/GenBank/DDBJ whole genome shotgun (WGS) entry which is preliminary data.</text>
</comment>